<keyword evidence="7" id="KW-1185">Reference proteome</keyword>
<dbReference type="PANTHER" id="PTHR30537">
    <property type="entry name" value="HTH-TYPE TRANSCRIPTIONAL REGULATOR"/>
    <property type="match status" value="1"/>
</dbReference>
<feature type="domain" description="HTH lysR-type" evidence="5">
    <location>
        <begin position="11"/>
        <end position="62"/>
    </location>
</feature>
<evidence type="ECO:0000259" key="5">
    <source>
        <dbReference type="PROSITE" id="PS50931"/>
    </source>
</evidence>
<dbReference type="InterPro" id="IPR058163">
    <property type="entry name" value="LysR-type_TF_proteobact-type"/>
</dbReference>
<protein>
    <submittedName>
        <fullName evidence="6">HTH-type transcriptional regulator HdfR</fullName>
    </submittedName>
</protein>
<dbReference type="SUPFAM" id="SSF53850">
    <property type="entry name" value="Periplasmic binding protein-like II"/>
    <property type="match status" value="1"/>
</dbReference>
<dbReference type="PANTHER" id="PTHR30537:SF3">
    <property type="entry name" value="TRANSCRIPTIONAL REGULATORY PROTEIN"/>
    <property type="match status" value="1"/>
</dbReference>
<dbReference type="EMBL" id="BPQM01000058">
    <property type="protein sequence ID" value="GJD79229.1"/>
    <property type="molecule type" value="Genomic_DNA"/>
</dbReference>
<sequence>MSGGTDWENQRTFLAVLETGSLSGAARRLGIAQPTVRRRIEDLETALAMPLFTRSANGLVATEQARTLAAHVRTMARAADAFVRAAEARPGVVGGAVRVTVPEFVGLHLLPDMLAPLRRSHPELRIEIALSDASADLVEQEADVAVRMFRPTQEALVARRVGTIPLQFFAHRAYVDRRGLPMQVDDLRHHDLIGPDRAAADLAVLTALGPGFARGSLALRTDSHAAQYAAIHAGLGIGVVQRPLGRRCSDLVAVLPDLVVHRLETWIVAHADLRRVPRIAATFDHLVAAFSHYTGENSGPPGLADGHRCASGIDPSSL</sequence>
<accession>A0AA37MC58</accession>
<evidence type="ECO:0000313" key="7">
    <source>
        <dbReference type="Proteomes" id="UP001055108"/>
    </source>
</evidence>
<comment type="similarity">
    <text evidence="1">Belongs to the LysR transcriptional regulatory family.</text>
</comment>
<dbReference type="Pfam" id="PF00126">
    <property type="entry name" value="HTH_1"/>
    <property type="match status" value="1"/>
</dbReference>
<dbReference type="InterPro" id="IPR036388">
    <property type="entry name" value="WH-like_DNA-bd_sf"/>
</dbReference>
<evidence type="ECO:0000313" key="6">
    <source>
        <dbReference type="EMBL" id="GJD79229.1"/>
    </source>
</evidence>
<dbReference type="Proteomes" id="UP001055108">
    <property type="component" value="Unassembled WGS sequence"/>
</dbReference>
<dbReference type="InterPro" id="IPR036390">
    <property type="entry name" value="WH_DNA-bd_sf"/>
</dbReference>
<evidence type="ECO:0000256" key="3">
    <source>
        <dbReference type="ARBA" id="ARBA00023125"/>
    </source>
</evidence>
<proteinExistence type="inferred from homology"/>
<keyword evidence="4" id="KW-0804">Transcription</keyword>
<organism evidence="6 7">
    <name type="scientific">Methylobacterium gregans</name>
    <dbReference type="NCBI Taxonomy" id="374424"/>
    <lineage>
        <taxon>Bacteria</taxon>
        <taxon>Pseudomonadati</taxon>
        <taxon>Pseudomonadota</taxon>
        <taxon>Alphaproteobacteria</taxon>
        <taxon>Hyphomicrobiales</taxon>
        <taxon>Methylobacteriaceae</taxon>
        <taxon>Methylobacterium</taxon>
    </lineage>
</organism>
<dbReference type="PROSITE" id="PS50931">
    <property type="entry name" value="HTH_LYSR"/>
    <property type="match status" value="1"/>
</dbReference>
<evidence type="ECO:0000256" key="4">
    <source>
        <dbReference type="ARBA" id="ARBA00023163"/>
    </source>
</evidence>
<dbReference type="GO" id="GO:0043565">
    <property type="term" value="F:sequence-specific DNA binding"/>
    <property type="evidence" value="ECO:0007669"/>
    <property type="project" value="TreeGrafter"/>
</dbReference>
<dbReference type="Pfam" id="PF03466">
    <property type="entry name" value="LysR_substrate"/>
    <property type="match status" value="1"/>
</dbReference>
<evidence type="ECO:0000256" key="1">
    <source>
        <dbReference type="ARBA" id="ARBA00009437"/>
    </source>
</evidence>
<keyword evidence="3" id="KW-0238">DNA-binding</keyword>
<comment type="caution">
    <text evidence="6">The sequence shown here is derived from an EMBL/GenBank/DDBJ whole genome shotgun (WGS) entry which is preliminary data.</text>
</comment>
<gene>
    <name evidence="6" type="primary">hdfR_2</name>
    <name evidence="6" type="ORF">NBEOAGPD_2452</name>
</gene>
<evidence type="ECO:0000256" key="2">
    <source>
        <dbReference type="ARBA" id="ARBA00023015"/>
    </source>
</evidence>
<dbReference type="GO" id="GO:0003700">
    <property type="term" value="F:DNA-binding transcription factor activity"/>
    <property type="evidence" value="ECO:0007669"/>
    <property type="project" value="InterPro"/>
</dbReference>
<dbReference type="SUPFAM" id="SSF46785">
    <property type="entry name" value="Winged helix' DNA-binding domain"/>
    <property type="match status" value="1"/>
</dbReference>
<keyword evidence="2" id="KW-0805">Transcription regulation</keyword>
<dbReference type="InterPro" id="IPR000847">
    <property type="entry name" value="LysR_HTH_N"/>
</dbReference>
<dbReference type="GO" id="GO:0006351">
    <property type="term" value="P:DNA-templated transcription"/>
    <property type="evidence" value="ECO:0007669"/>
    <property type="project" value="TreeGrafter"/>
</dbReference>
<reference evidence="6" key="1">
    <citation type="journal article" date="2016" name="Front. Microbiol.">
        <title>Genome Sequence of the Piezophilic, Mesophilic Sulfate-Reducing Bacterium Desulfovibrio indicus J2T.</title>
        <authorList>
            <person name="Cao J."/>
            <person name="Maignien L."/>
            <person name="Shao Z."/>
            <person name="Alain K."/>
            <person name="Jebbar M."/>
        </authorList>
    </citation>
    <scope>NUCLEOTIDE SEQUENCE</scope>
    <source>
        <strain evidence="6">NBRC 103626</strain>
    </source>
</reference>
<dbReference type="InterPro" id="IPR005119">
    <property type="entry name" value="LysR_subst-bd"/>
</dbReference>
<dbReference type="Gene3D" id="1.10.10.10">
    <property type="entry name" value="Winged helix-like DNA-binding domain superfamily/Winged helix DNA-binding domain"/>
    <property type="match status" value="1"/>
</dbReference>
<dbReference type="PRINTS" id="PR00039">
    <property type="entry name" value="HTHLYSR"/>
</dbReference>
<name>A0AA37MC58_9HYPH</name>
<dbReference type="AlphaFoldDB" id="A0AA37MC58"/>
<reference evidence="6" key="2">
    <citation type="submission" date="2021-08" db="EMBL/GenBank/DDBJ databases">
        <authorList>
            <person name="Tani A."/>
            <person name="Ola A."/>
            <person name="Ogura Y."/>
            <person name="Katsura K."/>
            <person name="Hayashi T."/>
        </authorList>
    </citation>
    <scope>NUCLEOTIDE SEQUENCE</scope>
    <source>
        <strain evidence="6">NBRC 103626</strain>
    </source>
</reference>
<dbReference type="RefSeq" id="WP_238303190.1">
    <property type="nucleotide sequence ID" value="NZ_BPQM01000058.1"/>
</dbReference>
<dbReference type="Gene3D" id="3.40.190.290">
    <property type="match status" value="1"/>
</dbReference>